<dbReference type="EMBL" id="JAQQAF010000001">
    <property type="protein sequence ID" value="KAJ8512026.1"/>
    <property type="molecule type" value="Genomic_DNA"/>
</dbReference>
<proteinExistence type="predicted"/>
<comment type="caution">
    <text evidence="1">The sequence shown here is derived from an EMBL/GenBank/DDBJ whole genome shotgun (WGS) entry which is preliminary data.</text>
</comment>
<accession>A0AAV8RXY5</accession>
<reference evidence="1 2" key="1">
    <citation type="submission" date="2022-12" db="EMBL/GenBank/DDBJ databases">
        <title>Chromosome-scale assembly of the Ensete ventricosum genome.</title>
        <authorList>
            <person name="Dussert Y."/>
            <person name="Stocks J."/>
            <person name="Wendawek A."/>
            <person name="Woldeyes F."/>
            <person name="Nichols R.A."/>
            <person name="Borrell J.S."/>
        </authorList>
    </citation>
    <scope>NUCLEOTIDE SEQUENCE [LARGE SCALE GENOMIC DNA]</scope>
    <source>
        <strain evidence="2">cv. Maze</strain>
        <tissue evidence="1">Seeds</tissue>
    </source>
</reference>
<dbReference type="AlphaFoldDB" id="A0AAV8RXY5"/>
<evidence type="ECO:0000313" key="2">
    <source>
        <dbReference type="Proteomes" id="UP001222027"/>
    </source>
</evidence>
<gene>
    <name evidence="1" type="ORF">OPV22_002460</name>
</gene>
<dbReference type="Proteomes" id="UP001222027">
    <property type="component" value="Unassembled WGS sequence"/>
</dbReference>
<sequence length="101" mass="10981">MAEKMAGAEWSAVTNLHSETVTYRAGPSFCQRPVDVSGSGAAWRPPASAARIPRAKLSERGSLLFLGLSLIARVNPNVDRRRGWCCPCDVRGRYIPLSVPI</sequence>
<organism evidence="1 2">
    <name type="scientific">Ensete ventricosum</name>
    <name type="common">Abyssinian banana</name>
    <name type="synonym">Musa ensete</name>
    <dbReference type="NCBI Taxonomy" id="4639"/>
    <lineage>
        <taxon>Eukaryota</taxon>
        <taxon>Viridiplantae</taxon>
        <taxon>Streptophyta</taxon>
        <taxon>Embryophyta</taxon>
        <taxon>Tracheophyta</taxon>
        <taxon>Spermatophyta</taxon>
        <taxon>Magnoliopsida</taxon>
        <taxon>Liliopsida</taxon>
        <taxon>Zingiberales</taxon>
        <taxon>Musaceae</taxon>
        <taxon>Ensete</taxon>
    </lineage>
</organism>
<evidence type="ECO:0000313" key="1">
    <source>
        <dbReference type="EMBL" id="KAJ8512026.1"/>
    </source>
</evidence>
<name>A0AAV8RXY5_ENSVE</name>
<keyword evidence="2" id="KW-1185">Reference proteome</keyword>
<protein>
    <submittedName>
        <fullName evidence="1">Uncharacterized protein</fullName>
    </submittedName>
</protein>